<keyword evidence="3" id="KW-1185">Reference proteome</keyword>
<protein>
    <recommendedName>
        <fullName evidence="4">DUF295 domain-containing protein</fullName>
    </recommendedName>
</protein>
<evidence type="ECO:0008006" key="4">
    <source>
        <dbReference type="Google" id="ProtNLM"/>
    </source>
</evidence>
<reference evidence="2" key="1">
    <citation type="journal article" date="2021" name="bioRxiv">
        <title>Whole Genome Assembly and Annotation of Northern Wild Rice, Zizania palustris L., Supports a Whole Genome Duplication in the Zizania Genus.</title>
        <authorList>
            <person name="Haas M."/>
            <person name="Kono T."/>
            <person name="Macchietto M."/>
            <person name="Millas R."/>
            <person name="McGilp L."/>
            <person name="Shao M."/>
            <person name="Duquette J."/>
            <person name="Hirsch C.N."/>
            <person name="Kimball J."/>
        </authorList>
    </citation>
    <scope>NUCLEOTIDE SEQUENCE</scope>
    <source>
        <tissue evidence="2">Fresh leaf tissue</tissue>
    </source>
</reference>
<dbReference type="PANTHER" id="PTHR34708">
    <property type="entry name" value="OS07G0440000 PROTEIN"/>
    <property type="match status" value="1"/>
</dbReference>
<feature type="region of interest" description="Disordered" evidence="1">
    <location>
        <begin position="1"/>
        <end position="21"/>
    </location>
</feature>
<sequence>MEGPAAGRRAGGREASAAGTGEEGRRIVQQLLYISESDVFVLRYDSSLRPCWTETRDLEGHTVFLGKNDATTVRGDGDGATTELTRRNCLYYWDSRPEGGYEAVLHNLTTGSSTRWLPKTGGACVTSPLWYFLPSDERNVEALAVAENEAEAASEEVVNTVATVY</sequence>
<comment type="caution">
    <text evidence="2">The sequence shown here is derived from an EMBL/GenBank/DDBJ whole genome shotgun (WGS) entry which is preliminary data.</text>
</comment>
<dbReference type="PANTHER" id="PTHR34708:SF5">
    <property type="entry name" value="DUF295 DOMAIN-CONTAINING PROTEIN"/>
    <property type="match status" value="1"/>
</dbReference>
<dbReference type="Proteomes" id="UP000729402">
    <property type="component" value="Unassembled WGS sequence"/>
</dbReference>
<dbReference type="EMBL" id="JAAALK010000290">
    <property type="protein sequence ID" value="KAG8046645.1"/>
    <property type="molecule type" value="Genomic_DNA"/>
</dbReference>
<evidence type="ECO:0000313" key="3">
    <source>
        <dbReference type="Proteomes" id="UP000729402"/>
    </source>
</evidence>
<organism evidence="2 3">
    <name type="scientific">Zizania palustris</name>
    <name type="common">Northern wild rice</name>
    <dbReference type="NCBI Taxonomy" id="103762"/>
    <lineage>
        <taxon>Eukaryota</taxon>
        <taxon>Viridiplantae</taxon>
        <taxon>Streptophyta</taxon>
        <taxon>Embryophyta</taxon>
        <taxon>Tracheophyta</taxon>
        <taxon>Spermatophyta</taxon>
        <taxon>Magnoliopsida</taxon>
        <taxon>Liliopsida</taxon>
        <taxon>Poales</taxon>
        <taxon>Poaceae</taxon>
        <taxon>BOP clade</taxon>
        <taxon>Oryzoideae</taxon>
        <taxon>Oryzeae</taxon>
        <taxon>Zizaniinae</taxon>
        <taxon>Zizania</taxon>
    </lineage>
</organism>
<evidence type="ECO:0000313" key="2">
    <source>
        <dbReference type="EMBL" id="KAG8046645.1"/>
    </source>
</evidence>
<dbReference type="OrthoDB" id="647705at2759"/>
<feature type="compositionally biased region" description="Low complexity" evidence="1">
    <location>
        <begin position="1"/>
        <end position="20"/>
    </location>
</feature>
<name>A0A8J5RKG4_ZIZPA</name>
<proteinExistence type="predicted"/>
<reference evidence="2" key="2">
    <citation type="submission" date="2021-02" db="EMBL/GenBank/DDBJ databases">
        <authorList>
            <person name="Kimball J.A."/>
            <person name="Haas M.W."/>
            <person name="Macchietto M."/>
            <person name="Kono T."/>
            <person name="Duquette J."/>
            <person name="Shao M."/>
        </authorList>
    </citation>
    <scope>NUCLEOTIDE SEQUENCE</scope>
    <source>
        <tissue evidence="2">Fresh leaf tissue</tissue>
    </source>
</reference>
<accession>A0A8J5RKG4</accession>
<evidence type="ECO:0000256" key="1">
    <source>
        <dbReference type="SAM" id="MobiDB-lite"/>
    </source>
</evidence>
<gene>
    <name evidence="2" type="ORF">GUJ93_ZPchr0008g12923</name>
</gene>
<dbReference type="AlphaFoldDB" id="A0A8J5RKG4"/>